<dbReference type="GO" id="GO:0016887">
    <property type="term" value="F:ATP hydrolysis activity"/>
    <property type="evidence" value="ECO:0007669"/>
    <property type="project" value="InterPro"/>
</dbReference>
<dbReference type="Pfam" id="PF00004">
    <property type="entry name" value="AAA"/>
    <property type="match status" value="1"/>
</dbReference>
<proteinExistence type="predicted"/>
<dbReference type="InterPro" id="IPR050311">
    <property type="entry name" value="ORC1/CDC6"/>
</dbReference>
<dbReference type="Gene3D" id="3.40.50.300">
    <property type="entry name" value="P-loop containing nucleotide triphosphate hydrolases"/>
    <property type="match status" value="1"/>
</dbReference>
<dbReference type="PANTHER" id="PTHR10763">
    <property type="entry name" value="CELL DIVISION CONTROL PROTEIN 6-RELATED"/>
    <property type="match status" value="1"/>
</dbReference>
<evidence type="ECO:0000256" key="2">
    <source>
        <dbReference type="SAM" id="MobiDB-lite"/>
    </source>
</evidence>
<dbReference type="GO" id="GO:0005634">
    <property type="term" value="C:nucleus"/>
    <property type="evidence" value="ECO:0007669"/>
    <property type="project" value="TreeGrafter"/>
</dbReference>
<evidence type="ECO:0000259" key="3">
    <source>
        <dbReference type="SMART" id="SM00382"/>
    </source>
</evidence>
<sequence>MRLPASVVASLQSSNGAMRTRGQVHAWNEIAQQRRELAAFAAAIAESRREHEQRFGMAPTPAATARTNASANARNPQPEADTEVTPPPKRRRATTPARLSPAASARRRAPPQRQTRSSKKKQEPPAVVAQPQAPAEGPGPEPQPPMAPIRRALDYSSESEEPTPVAPEQPPVTLPPVSKKRTRDSSMPPPEPSVLVVTAATAPSISALSLSASSSVVGRLDERRAIESVLHGNPAAAFVLGPPGTGKSTCVADVASLASLTCVRLNCSAFRVPTALFSALDDQLRSSTAWRLPSFDADALSAFINDLAARSKSVPPVCAIVLDEVDYLLRLPSTVQPQVQDLLRFLVRWAHQPQSCIRFIGILNGMDMQARINAFLADDPHPTTVILFPSYSHEELVGILRAHVASLQQQQQPEPQLSISVEDRALELLARRIASRDGDARRALSLLQQIASSLQPHATTGIRQITLRDVLQCSAAALPSQSHLVKQIQHLPRQPKLLLYVITSLAPCDAGHTDLDAIRAELSSLQSRPALAWIPQFRQEELRQHISTLDCYALIKCSGNKRTAAGAGAGGSSSTAASGRLSATITMDTLRQALAQDELLEMLPF</sequence>
<feature type="compositionally biased region" description="Low complexity" evidence="2">
    <location>
        <begin position="94"/>
        <end position="104"/>
    </location>
</feature>
<dbReference type="GO" id="GO:0006270">
    <property type="term" value="P:DNA replication initiation"/>
    <property type="evidence" value="ECO:0007669"/>
    <property type="project" value="TreeGrafter"/>
</dbReference>
<dbReference type="CDD" id="cd00009">
    <property type="entry name" value="AAA"/>
    <property type="match status" value="1"/>
</dbReference>
<dbReference type="GO" id="GO:0005524">
    <property type="term" value="F:ATP binding"/>
    <property type="evidence" value="ECO:0007669"/>
    <property type="project" value="InterPro"/>
</dbReference>
<dbReference type="EMBL" id="JAKCXM010000090">
    <property type="protein sequence ID" value="KAJ0403038.1"/>
    <property type="molecule type" value="Genomic_DNA"/>
</dbReference>
<dbReference type="Gene3D" id="1.10.8.60">
    <property type="match status" value="1"/>
</dbReference>
<feature type="compositionally biased region" description="Pro residues" evidence="2">
    <location>
        <begin position="164"/>
        <end position="174"/>
    </location>
</feature>
<organism evidence="4 5">
    <name type="scientific">Pythium insidiosum</name>
    <name type="common">Pythiosis disease agent</name>
    <dbReference type="NCBI Taxonomy" id="114742"/>
    <lineage>
        <taxon>Eukaryota</taxon>
        <taxon>Sar</taxon>
        <taxon>Stramenopiles</taxon>
        <taxon>Oomycota</taxon>
        <taxon>Peronosporomycetes</taxon>
        <taxon>Pythiales</taxon>
        <taxon>Pythiaceae</taxon>
        <taxon>Pythium</taxon>
    </lineage>
</organism>
<dbReference type="SMART" id="SM00382">
    <property type="entry name" value="AAA"/>
    <property type="match status" value="1"/>
</dbReference>
<keyword evidence="5" id="KW-1185">Reference proteome</keyword>
<reference evidence="4" key="1">
    <citation type="submission" date="2021-12" db="EMBL/GenBank/DDBJ databases">
        <title>Prjna785345.</title>
        <authorList>
            <person name="Rujirawat T."/>
            <person name="Krajaejun T."/>
        </authorList>
    </citation>
    <scope>NUCLEOTIDE SEQUENCE</scope>
    <source>
        <strain evidence="4">Pi057C3</strain>
    </source>
</reference>
<evidence type="ECO:0000313" key="4">
    <source>
        <dbReference type="EMBL" id="KAJ0403038.1"/>
    </source>
</evidence>
<feature type="region of interest" description="Disordered" evidence="2">
    <location>
        <begin position="47"/>
        <end position="193"/>
    </location>
</feature>
<protein>
    <recommendedName>
        <fullName evidence="3">AAA+ ATPase domain-containing protein</fullName>
    </recommendedName>
</protein>
<gene>
    <name evidence="4" type="ORF">P43SY_009579</name>
</gene>
<keyword evidence="1" id="KW-0235">DNA replication</keyword>
<dbReference type="InterPro" id="IPR003959">
    <property type="entry name" value="ATPase_AAA_core"/>
</dbReference>
<dbReference type="InterPro" id="IPR027417">
    <property type="entry name" value="P-loop_NTPase"/>
</dbReference>
<dbReference type="GO" id="GO:0003688">
    <property type="term" value="F:DNA replication origin binding"/>
    <property type="evidence" value="ECO:0007669"/>
    <property type="project" value="TreeGrafter"/>
</dbReference>
<dbReference type="PANTHER" id="PTHR10763:SF26">
    <property type="entry name" value="CELL DIVISION CONTROL PROTEIN 6 HOMOLOG"/>
    <property type="match status" value="1"/>
</dbReference>
<name>A0AAD5LJ36_PYTIN</name>
<dbReference type="Proteomes" id="UP001209570">
    <property type="component" value="Unassembled WGS sequence"/>
</dbReference>
<evidence type="ECO:0000313" key="5">
    <source>
        <dbReference type="Proteomes" id="UP001209570"/>
    </source>
</evidence>
<feature type="compositionally biased region" description="Low complexity" evidence="2">
    <location>
        <begin position="124"/>
        <end position="136"/>
    </location>
</feature>
<dbReference type="CDD" id="cd18139">
    <property type="entry name" value="HLD_clamp_RarA"/>
    <property type="match status" value="1"/>
</dbReference>
<dbReference type="SUPFAM" id="SSF52540">
    <property type="entry name" value="P-loop containing nucleoside triphosphate hydrolases"/>
    <property type="match status" value="1"/>
</dbReference>
<dbReference type="InterPro" id="IPR003593">
    <property type="entry name" value="AAA+_ATPase"/>
</dbReference>
<feature type="domain" description="AAA+ ATPase" evidence="3">
    <location>
        <begin position="233"/>
        <end position="392"/>
    </location>
</feature>
<accession>A0AAD5LJ36</accession>
<comment type="caution">
    <text evidence="4">The sequence shown here is derived from an EMBL/GenBank/DDBJ whole genome shotgun (WGS) entry which is preliminary data.</text>
</comment>
<dbReference type="AlphaFoldDB" id="A0AAD5LJ36"/>
<evidence type="ECO:0000256" key="1">
    <source>
        <dbReference type="ARBA" id="ARBA00022705"/>
    </source>
</evidence>
<feature type="compositionally biased region" description="Pro residues" evidence="2">
    <location>
        <begin position="137"/>
        <end position="147"/>
    </location>
</feature>
<dbReference type="GO" id="GO:0033314">
    <property type="term" value="P:mitotic DNA replication checkpoint signaling"/>
    <property type="evidence" value="ECO:0007669"/>
    <property type="project" value="TreeGrafter"/>
</dbReference>
<feature type="compositionally biased region" description="Low complexity" evidence="2">
    <location>
        <begin position="58"/>
        <end position="76"/>
    </location>
</feature>